<dbReference type="Proteomes" id="UP000604825">
    <property type="component" value="Unassembled WGS sequence"/>
</dbReference>
<keyword evidence="3" id="KW-0698">rRNA processing</keyword>
<dbReference type="AlphaFoldDB" id="A0A811SM46"/>
<dbReference type="PROSITE" id="PS50082">
    <property type="entry name" value="WD_REPEATS_2"/>
    <property type="match status" value="1"/>
</dbReference>
<dbReference type="SUPFAM" id="SSF50978">
    <property type="entry name" value="WD40 repeat-like"/>
    <property type="match status" value="1"/>
</dbReference>
<evidence type="ECO:0000313" key="10">
    <source>
        <dbReference type="Proteomes" id="UP000604825"/>
    </source>
</evidence>
<dbReference type="PANTHER" id="PTHR45176">
    <property type="entry name" value="TRANSDUCIN FAMILY PROTEIN / WD-40 REPEAT FAMILY PROTEIN-RELATED"/>
    <property type="match status" value="1"/>
</dbReference>
<dbReference type="PROSITE" id="PS50294">
    <property type="entry name" value="WD_REPEATS_REGION"/>
    <property type="match status" value="1"/>
</dbReference>
<evidence type="ECO:0000256" key="1">
    <source>
        <dbReference type="ARBA" id="ARBA00004604"/>
    </source>
</evidence>
<dbReference type="SMART" id="SM00320">
    <property type="entry name" value="WD40"/>
    <property type="match status" value="6"/>
</dbReference>
<evidence type="ECO:0000256" key="3">
    <source>
        <dbReference type="ARBA" id="ARBA00022552"/>
    </source>
</evidence>
<evidence type="ECO:0000256" key="2">
    <source>
        <dbReference type="ARBA" id="ARBA00022517"/>
    </source>
</evidence>
<dbReference type="InterPro" id="IPR057644">
    <property type="entry name" value="Beta-prop_WDR75_2nd"/>
</dbReference>
<keyword evidence="6" id="KW-0539">Nucleus</keyword>
<keyword evidence="10" id="KW-1185">Reference proteome</keyword>
<dbReference type="InterPro" id="IPR011047">
    <property type="entry name" value="Quinoprotein_ADH-like_sf"/>
</dbReference>
<evidence type="ECO:0000256" key="5">
    <source>
        <dbReference type="ARBA" id="ARBA00022737"/>
    </source>
</evidence>
<keyword evidence="2" id="KW-0690">Ribosome biogenesis</keyword>
<evidence type="ECO:0000256" key="4">
    <source>
        <dbReference type="ARBA" id="ARBA00022574"/>
    </source>
</evidence>
<evidence type="ECO:0000313" key="9">
    <source>
        <dbReference type="EMBL" id="CAD6342067.1"/>
    </source>
</evidence>
<accession>A0A811SM46</accession>
<dbReference type="Pfam" id="PF23869">
    <property type="entry name" value="Beta-prop_WDR75_1st"/>
    <property type="match status" value="1"/>
</dbReference>
<comment type="caution">
    <text evidence="9">The sequence shown here is derived from an EMBL/GenBank/DDBJ whole genome shotgun (WGS) entry which is preliminary data.</text>
</comment>
<comment type="subcellular location">
    <subcellularLocation>
        <location evidence="1">Nucleus</location>
        <location evidence="1">Nucleolus</location>
    </subcellularLocation>
</comment>
<reference evidence="9" key="1">
    <citation type="submission" date="2020-10" db="EMBL/GenBank/DDBJ databases">
        <authorList>
            <person name="Han B."/>
            <person name="Lu T."/>
            <person name="Zhao Q."/>
            <person name="Huang X."/>
            <person name="Zhao Y."/>
        </authorList>
    </citation>
    <scope>NUCLEOTIDE SEQUENCE</scope>
</reference>
<feature type="domain" description="WD repeat-containing protein 75 second beta-propeller" evidence="8">
    <location>
        <begin position="336"/>
        <end position="578"/>
    </location>
</feature>
<dbReference type="OrthoDB" id="735781at2759"/>
<protein>
    <recommendedName>
        <fullName evidence="8">WD repeat-containing protein 75 second beta-propeller domain-containing protein</fullName>
    </recommendedName>
</protein>
<proteinExistence type="predicted"/>
<dbReference type="Gene3D" id="2.130.10.10">
    <property type="entry name" value="YVTN repeat-like/Quinoprotein amine dehydrogenase"/>
    <property type="match status" value="3"/>
</dbReference>
<feature type="repeat" description="WD" evidence="7">
    <location>
        <begin position="215"/>
        <end position="256"/>
    </location>
</feature>
<dbReference type="InterPro" id="IPR015943">
    <property type="entry name" value="WD40/YVTN_repeat-like_dom_sf"/>
</dbReference>
<organism evidence="9 10">
    <name type="scientific">Miscanthus lutarioriparius</name>
    <dbReference type="NCBI Taxonomy" id="422564"/>
    <lineage>
        <taxon>Eukaryota</taxon>
        <taxon>Viridiplantae</taxon>
        <taxon>Streptophyta</taxon>
        <taxon>Embryophyta</taxon>
        <taxon>Tracheophyta</taxon>
        <taxon>Spermatophyta</taxon>
        <taxon>Magnoliopsida</taxon>
        <taxon>Liliopsida</taxon>
        <taxon>Poales</taxon>
        <taxon>Poaceae</taxon>
        <taxon>PACMAD clade</taxon>
        <taxon>Panicoideae</taxon>
        <taxon>Andropogonodae</taxon>
        <taxon>Andropogoneae</taxon>
        <taxon>Saccharinae</taxon>
        <taxon>Miscanthus</taxon>
    </lineage>
</organism>
<dbReference type="SUPFAM" id="SSF50998">
    <property type="entry name" value="Quinoprotein alcohol dehydrogenase-like"/>
    <property type="match status" value="1"/>
</dbReference>
<evidence type="ECO:0000259" key="8">
    <source>
        <dbReference type="Pfam" id="PF23769"/>
    </source>
</evidence>
<evidence type="ECO:0000256" key="6">
    <source>
        <dbReference type="ARBA" id="ARBA00023242"/>
    </source>
</evidence>
<dbReference type="PANTHER" id="PTHR45176:SF1">
    <property type="entry name" value="TRANSDUCIN FAMILY PROTEIN _ WD-40 REPEAT FAMILY PROTEIN-RELATED"/>
    <property type="match status" value="1"/>
</dbReference>
<dbReference type="EMBL" id="CAJGYO010000382">
    <property type="protein sequence ID" value="CAD6342067.1"/>
    <property type="molecule type" value="Genomic_DNA"/>
</dbReference>
<dbReference type="InterPro" id="IPR036322">
    <property type="entry name" value="WD40_repeat_dom_sf"/>
</dbReference>
<gene>
    <name evidence="9" type="ORF">NCGR_LOCUS66165</name>
</gene>
<sequence>MITGGQSYVSAPPAFSADGRLLLVCSGRAVSVFSTATAMLVSELEGHEGDVTAVVVMAPPAQPTAAAKLASYCWTAGLDGVLIYWDFLAAEVVRKVQVGLPVHSMTRKPENIVASSSGEFLGITNKRKLHIWSIPMQDFKPDKMRKIKLRHTKQLTTLAFHPTERTVAGGDVTGRILIWRCFGNSKFSESSVKSKEYEGRDGVRGDDDADTCTTWHWHSSSVKFLKFSSDGAYLFSGGLEGVIVVWQLDTGKRRYKPRLGSPLLFFVDSPDSSISCVSCTNNQVHLLKMPNMEVMRSIAGIKLPVASPNLGGADRAVYGFDYTNRLVAIPTEDYCIQFYNLFENAEVSEMQVCERNFQPNDDITMYISLVSLSIDGNLMCTVDVKLPEEELGGLVTLKFWNHGSRAGHYCLSTIIYEPHSDAGVSSVAFRPGRNMAVSSSFGGNFKVWVQSLSSQSSDERNCSGWRCQSVGSYKKKPMTSAAFSADGSVLAVAAENVITLWDPDNNALVGVIAETLSPVTNLSFVGPSVFLMSLCQSSRPQIALWNVSNLSMQWSYSIYAEAACCSPDGNEFAVLALLSCPDGETSTQQDGVILLFDAESPNPIASWSVKKALGGSISFVKGDVSLDANADSSRDKEAVLLVYVNGSHEYVIFDPRKSEEVVVSKNTHKKIQAEEPAPIGYASIYGELQKLESKKEVSDVPFIPSDRPWETIFSGSSHVLPPLTKLCSAFLSSLLEKRPVGNE</sequence>
<evidence type="ECO:0000256" key="7">
    <source>
        <dbReference type="PROSITE-ProRule" id="PRU00221"/>
    </source>
</evidence>
<name>A0A811SM46_9POAL</name>
<dbReference type="InterPro" id="IPR001680">
    <property type="entry name" value="WD40_rpt"/>
</dbReference>
<keyword evidence="4 7" id="KW-0853">WD repeat</keyword>
<keyword evidence="5" id="KW-0677">Repeat</keyword>
<dbReference type="Pfam" id="PF23769">
    <property type="entry name" value="Beta-prop_WDR75_2nd"/>
    <property type="match status" value="1"/>
</dbReference>